<evidence type="ECO:0008006" key="3">
    <source>
        <dbReference type="Google" id="ProtNLM"/>
    </source>
</evidence>
<comment type="caution">
    <text evidence="1">The sequence shown here is derived from an EMBL/GenBank/DDBJ whole genome shotgun (WGS) entry which is preliminary data.</text>
</comment>
<protein>
    <recommendedName>
        <fullName evidence="3">Endonuclease/exonuclease/phosphatase domain-containing protein</fullName>
    </recommendedName>
</protein>
<evidence type="ECO:0000313" key="2">
    <source>
        <dbReference type="Proteomes" id="UP001281410"/>
    </source>
</evidence>
<organism evidence="1 2">
    <name type="scientific">Dipteronia sinensis</name>
    <dbReference type="NCBI Taxonomy" id="43782"/>
    <lineage>
        <taxon>Eukaryota</taxon>
        <taxon>Viridiplantae</taxon>
        <taxon>Streptophyta</taxon>
        <taxon>Embryophyta</taxon>
        <taxon>Tracheophyta</taxon>
        <taxon>Spermatophyta</taxon>
        <taxon>Magnoliopsida</taxon>
        <taxon>eudicotyledons</taxon>
        <taxon>Gunneridae</taxon>
        <taxon>Pentapetalae</taxon>
        <taxon>rosids</taxon>
        <taxon>malvids</taxon>
        <taxon>Sapindales</taxon>
        <taxon>Sapindaceae</taxon>
        <taxon>Hippocastanoideae</taxon>
        <taxon>Acereae</taxon>
        <taxon>Dipteronia</taxon>
    </lineage>
</organism>
<reference evidence="1" key="1">
    <citation type="journal article" date="2023" name="Plant J.">
        <title>Genome sequences and population genomics provide insights into the demographic history, inbreeding, and mutation load of two 'living fossil' tree species of Dipteronia.</title>
        <authorList>
            <person name="Feng Y."/>
            <person name="Comes H.P."/>
            <person name="Chen J."/>
            <person name="Zhu S."/>
            <person name="Lu R."/>
            <person name="Zhang X."/>
            <person name="Li P."/>
            <person name="Qiu J."/>
            <person name="Olsen K.M."/>
            <person name="Qiu Y."/>
        </authorList>
    </citation>
    <scope>NUCLEOTIDE SEQUENCE</scope>
    <source>
        <strain evidence="1">NBL</strain>
    </source>
</reference>
<sequence>MGCRFGEIRCQILRLSVASLQILYGIPRWRRVHRYTFVYASTSAVVCRSLWQSLRDMVSLVSSSLLVVGDFNAVLGAHETLGSRSPTRGSCEDFRSMIEDCDLVGIRSQGTRFTWVRGRSTRTRVERRLDRVLVSDGCISYWVWSSPIMGRPLHVVINKLRSLKKALMTWNQEVFGDLNSAIVRNYVELYTIQLDLSNRVFQMMFLWPRRVFILRWMCCYADMTVFFEIGPELGCFMIGIGTHLSFLPLSDVDSIVTLIQPFQLIGFSQRIGPPSVENTFLTSVPSIDDIRDAVFVMDATSTPRLDGVSSRFYQRCWDVVNSDMVLAV</sequence>
<dbReference type="Gene3D" id="3.60.10.10">
    <property type="entry name" value="Endonuclease/exonuclease/phosphatase"/>
    <property type="match status" value="1"/>
</dbReference>
<dbReference type="EMBL" id="JANJYJ010000001">
    <property type="protein sequence ID" value="KAK3229940.1"/>
    <property type="molecule type" value="Genomic_DNA"/>
</dbReference>
<evidence type="ECO:0000313" key="1">
    <source>
        <dbReference type="EMBL" id="KAK3229940.1"/>
    </source>
</evidence>
<accession>A0AAE0B628</accession>
<dbReference type="PANTHER" id="PTHR33710:SF71">
    <property type="entry name" value="ENDONUCLEASE_EXONUCLEASE_PHOSPHATASE DOMAIN-CONTAINING PROTEIN"/>
    <property type="match status" value="1"/>
</dbReference>
<dbReference type="Proteomes" id="UP001281410">
    <property type="component" value="Unassembled WGS sequence"/>
</dbReference>
<dbReference type="AlphaFoldDB" id="A0AAE0B628"/>
<gene>
    <name evidence="1" type="ORF">Dsin_001821</name>
</gene>
<dbReference type="SUPFAM" id="SSF56219">
    <property type="entry name" value="DNase I-like"/>
    <property type="match status" value="1"/>
</dbReference>
<dbReference type="InterPro" id="IPR036691">
    <property type="entry name" value="Endo/exonu/phosph_ase_sf"/>
</dbReference>
<proteinExistence type="predicted"/>
<dbReference type="PANTHER" id="PTHR33710">
    <property type="entry name" value="BNAC02G09200D PROTEIN"/>
    <property type="match status" value="1"/>
</dbReference>
<name>A0AAE0B628_9ROSI</name>
<keyword evidence="2" id="KW-1185">Reference proteome</keyword>